<organism evidence="1 2">
    <name type="scientific">Peribacillus loiseleuriae</name>
    <dbReference type="NCBI Taxonomy" id="1679170"/>
    <lineage>
        <taxon>Bacteria</taxon>
        <taxon>Bacillati</taxon>
        <taxon>Bacillota</taxon>
        <taxon>Bacilli</taxon>
        <taxon>Bacillales</taxon>
        <taxon>Bacillaceae</taxon>
        <taxon>Peribacillus</taxon>
    </lineage>
</organism>
<name>A0A0K9GSF9_9BACI</name>
<dbReference type="STRING" id="1679170.AC625_06510"/>
<evidence type="ECO:0000313" key="2">
    <source>
        <dbReference type="Proteomes" id="UP000037146"/>
    </source>
</evidence>
<sequence length="64" mass="7612">MFKKDEYVIVEHPDCPELNGVVKVIDEVVSSIIRIEFCDDKSKWMVHKEYIRHATQDEINGRYD</sequence>
<dbReference type="RefSeq" id="WP_049680549.1">
    <property type="nucleotide sequence ID" value="NZ_LFZW01000001.1"/>
</dbReference>
<evidence type="ECO:0000313" key="1">
    <source>
        <dbReference type="EMBL" id="KMY49217.1"/>
    </source>
</evidence>
<dbReference type="PATRIC" id="fig|1679170.3.peg.1400"/>
<dbReference type="Proteomes" id="UP000037146">
    <property type="component" value="Unassembled WGS sequence"/>
</dbReference>
<dbReference type="AlphaFoldDB" id="A0A0K9GSF9"/>
<accession>A0A0K9GSF9</accession>
<proteinExistence type="predicted"/>
<comment type="caution">
    <text evidence="1">The sequence shown here is derived from an EMBL/GenBank/DDBJ whole genome shotgun (WGS) entry which is preliminary data.</text>
</comment>
<dbReference type="OrthoDB" id="2941320at2"/>
<protein>
    <submittedName>
        <fullName evidence="1">Uncharacterized protein</fullName>
    </submittedName>
</protein>
<reference evidence="2" key="1">
    <citation type="submission" date="2015-07" db="EMBL/GenBank/DDBJ databases">
        <title>Genome sequencing project for genomic taxonomy and phylogenomics of Bacillus-like bacteria.</title>
        <authorList>
            <person name="Liu B."/>
            <person name="Wang J."/>
            <person name="Zhu Y."/>
            <person name="Liu G."/>
            <person name="Chen Q."/>
            <person name="Chen Z."/>
            <person name="Lan J."/>
            <person name="Che J."/>
            <person name="Ge C."/>
            <person name="Shi H."/>
            <person name="Pan Z."/>
            <person name="Liu X."/>
        </authorList>
    </citation>
    <scope>NUCLEOTIDE SEQUENCE [LARGE SCALE GENOMIC DNA]</scope>
    <source>
        <strain evidence="2">FJAT-27997</strain>
    </source>
</reference>
<keyword evidence="2" id="KW-1185">Reference proteome</keyword>
<dbReference type="EMBL" id="LFZW01000001">
    <property type="protein sequence ID" value="KMY49217.1"/>
    <property type="molecule type" value="Genomic_DNA"/>
</dbReference>
<gene>
    <name evidence="1" type="ORF">AC625_06510</name>
</gene>